<dbReference type="SMART" id="SM00780">
    <property type="entry name" value="PIG-X"/>
    <property type="match status" value="1"/>
</dbReference>
<keyword evidence="9" id="KW-0325">Glycoprotein</keyword>
<dbReference type="FunCoup" id="W5LQA3">
    <property type="interactions" value="350"/>
</dbReference>
<evidence type="ECO:0000256" key="4">
    <source>
        <dbReference type="ARBA" id="ARBA00022502"/>
    </source>
</evidence>
<dbReference type="Bgee" id="ENSAMXG00000021557">
    <property type="expression patterns" value="Expressed in testis and 14 other cell types or tissues"/>
</dbReference>
<dbReference type="AlphaFoldDB" id="W5LQA3"/>
<dbReference type="InParanoid" id="W5LQA3"/>
<accession>W5LQA3</accession>
<evidence type="ECO:0000256" key="2">
    <source>
        <dbReference type="ARBA" id="ARBA00004687"/>
    </source>
</evidence>
<proteinExistence type="inferred from homology"/>
<keyword evidence="4 10" id="KW-0337">GPI-anchor biosynthesis</keyword>
<dbReference type="GeneTree" id="ENSGT00390000017679"/>
<comment type="similarity">
    <text evidence="3 10">Belongs to the PIGX family.</text>
</comment>
<reference evidence="11" key="4">
    <citation type="submission" date="2025-09" db="UniProtKB">
        <authorList>
            <consortium name="Ensembl"/>
        </authorList>
    </citation>
    <scope>IDENTIFICATION</scope>
</reference>
<comment type="pathway">
    <text evidence="2 10">Glycolipid biosynthesis; glycosylphosphatidylinositol-anchor biosynthesis.</text>
</comment>
<dbReference type="InterPro" id="IPR013233">
    <property type="entry name" value="PIG-X/PBN1"/>
</dbReference>
<feature type="signal peptide" evidence="10">
    <location>
        <begin position="1"/>
        <end position="19"/>
    </location>
</feature>
<dbReference type="Proteomes" id="UP000018467">
    <property type="component" value="Unassembled WGS sequence"/>
</dbReference>
<keyword evidence="7 10" id="KW-1133">Transmembrane helix</keyword>
<keyword evidence="5 10" id="KW-0812">Transmembrane</keyword>
<dbReference type="PANTHER" id="PTHR28650:SF1">
    <property type="entry name" value="PHOSPHATIDYLINOSITOL-GLYCAN BIOSYNTHESIS CLASS X PROTEIN"/>
    <property type="match status" value="1"/>
</dbReference>
<evidence type="ECO:0000256" key="8">
    <source>
        <dbReference type="ARBA" id="ARBA00023136"/>
    </source>
</evidence>
<evidence type="ECO:0000256" key="6">
    <source>
        <dbReference type="ARBA" id="ARBA00022824"/>
    </source>
</evidence>
<feature type="chain" id="PRO_5025089392" description="Phosphatidylinositol-glycan biosynthesis class X protein" evidence="10">
    <location>
        <begin position="20"/>
        <end position="241"/>
    </location>
</feature>
<dbReference type="Pfam" id="PF08320">
    <property type="entry name" value="PIG-X"/>
    <property type="match status" value="1"/>
</dbReference>
<evidence type="ECO:0000256" key="10">
    <source>
        <dbReference type="RuleBase" id="RU366056"/>
    </source>
</evidence>
<sequence length="241" mass="26753">MIILYFLLIVFCLIHCGHSQKDEVICGLASSWLESVVLSVNIEKKGFHRELLYEVKHDPTPHVIKTLLIQRLPSGVYMDQYQLASLKEDTGLEVLLDSSVNLEDPAYVSPGFSALVYLRPAERVLQAAVPIHGRYHRPSNSGGWEKVTIEGPKLLLRPEKYETKTLPADLPHRVVKAPCTVRNQSLCSWLEIQTSLVSDSVSLKLPVGNLSLAGPVCAGTVLATLLCCALLFRSVWKHGIF</sequence>
<dbReference type="STRING" id="7994.ENSAMXP00000022200"/>
<dbReference type="InterPro" id="IPR040039">
    <property type="entry name" value="PIGX"/>
</dbReference>
<dbReference type="GO" id="GO:0005789">
    <property type="term" value="C:endoplasmic reticulum membrane"/>
    <property type="evidence" value="ECO:0007669"/>
    <property type="project" value="UniProtKB-SubCell"/>
</dbReference>
<comment type="function">
    <text evidence="10">Stabilizing subunit of the glycosylphosphatidylinositol-mannosyltransferase I complex which catalyzes the transfer of the first mannose, via an alpha-1,4 bond from a dolichol-phosphate-mannose (Dol-P-Man) to the glucosaminyl acyl phosphatidylinositol (GlcN-(acyl)PI) intermediate to generate alpha-D-Man-(1-&gt;4)-alpha-D-GlcN-(1-&gt;6)-(1-radyl,2-acyl-sn-glycero-3-phospho)-2-acyl-inositol and participates in the sixth step of the glycosylphosphatidylinositol-anchor biosynthesis. Probably acts by stabilizing the mannosyltransferase PIGM.</text>
</comment>
<organism evidence="11 12">
    <name type="scientific">Astyanax mexicanus</name>
    <name type="common">Blind cave fish</name>
    <name type="synonym">Astyanax fasciatus mexicanus</name>
    <dbReference type="NCBI Taxonomy" id="7994"/>
    <lineage>
        <taxon>Eukaryota</taxon>
        <taxon>Metazoa</taxon>
        <taxon>Chordata</taxon>
        <taxon>Craniata</taxon>
        <taxon>Vertebrata</taxon>
        <taxon>Euteleostomi</taxon>
        <taxon>Actinopterygii</taxon>
        <taxon>Neopterygii</taxon>
        <taxon>Teleostei</taxon>
        <taxon>Ostariophysi</taxon>
        <taxon>Characiformes</taxon>
        <taxon>Characoidei</taxon>
        <taxon>Acestrorhamphidae</taxon>
        <taxon>Acestrorhamphinae</taxon>
        <taxon>Astyanax</taxon>
    </lineage>
</organism>
<evidence type="ECO:0000256" key="1">
    <source>
        <dbReference type="ARBA" id="ARBA00004389"/>
    </source>
</evidence>
<feature type="transmembrane region" description="Helical" evidence="10">
    <location>
        <begin position="212"/>
        <end position="232"/>
    </location>
</feature>
<evidence type="ECO:0000256" key="3">
    <source>
        <dbReference type="ARBA" id="ARBA00010345"/>
    </source>
</evidence>
<name>W5LQA3_ASTMX</name>
<keyword evidence="12" id="KW-1185">Reference proteome</keyword>
<dbReference type="PANTHER" id="PTHR28650">
    <property type="entry name" value="PHOSPHATIDYLINOSITOL-GLYCAN BIOSYNTHESIS CLASS X PROTEIN"/>
    <property type="match status" value="1"/>
</dbReference>
<protein>
    <recommendedName>
        <fullName evidence="10">Phosphatidylinositol-glycan biosynthesis class X protein</fullName>
    </recommendedName>
</protein>
<comment type="subcellular location">
    <subcellularLocation>
        <location evidence="1 10">Endoplasmic reticulum membrane</location>
        <topology evidence="1 10">Single-pass membrane protein</topology>
    </subcellularLocation>
</comment>
<dbReference type="UniPathway" id="UPA00196"/>
<reference evidence="12" key="1">
    <citation type="submission" date="2013-03" db="EMBL/GenBank/DDBJ databases">
        <authorList>
            <person name="Jeffery W."/>
            <person name="Warren W."/>
            <person name="Wilson R.K."/>
        </authorList>
    </citation>
    <scope>NUCLEOTIDE SEQUENCE</scope>
    <source>
        <strain evidence="12">female</strain>
    </source>
</reference>
<evidence type="ECO:0000256" key="9">
    <source>
        <dbReference type="ARBA" id="ARBA00023180"/>
    </source>
</evidence>
<evidence type="ECO:0000313" key="11">
    <source>
        <dbReference type="Ensembl" id="ENSAMXP00000022200.2"/>
    </source>
</evidence>
<evidence type="ECO:0000256" key="5">
    <source>
        <dbReference type="ARBA" id="ARBA00022692"/>
    </source>
</evidence>
<keyword evidence="10" id="KW-0732">Signal</keyword>
<dbReference type="Ensembl" id="ENSAMXT00000022200.2">
    <property type="protein sequence ID" value="ENSAMXP00000022200.2"/>
    <property type="gene ID" value="ENSAMXG00000021557.2"/>
</dbReference>
<dbReference type="GO" id="GO:0006506">
    <property type="term" value="P:GPI anchor biosynthetic process"/>
    <property type="evidence" value="ECO:0007669"/>
    <property type="project" value="UniProtKB-UniPathway"/>
</dbReference>
<reference evidence="11" key="3">
    <citation type="submission" date="2025-08" db="UniProtKB">
        <authorList>
            <consortium name="Ensembl"/>
        </authorList>
    </citation>
    <scope>IDENTIFICATION</scope>
</reference>
<dbReference type="eggNOG" id="ENOG502S32M">
    <property type="taxonomic scope" value="Eukaryota"/>
</dbReference>
<reference evidence="12" key="2">
    <citation type="journal article" date="2014" name="Nat. Commun.">
        <title>The cavefish genome reveals candidate genes for eye loss.</title>
        <authorList>
            <person name="McGaugh S.E."/>
            <person name="Gross J.B."/>
            <person name="Aken B."/>
            <person name="Blin M."/>
            <person name="Borowsky R."/>
            <person name="Chalopin D."/>
            <person name="Hinaux H."/>
            <person name="Jeffery W.R."/>
            <person name="Keene A."/>
            <person name="Ma L."/>
            <person name="Minx P."/>
            <person name="Murphy D."/>
            <person name="O'Quin K.E."/>
            <person name="Retaux S."/>
            <person name="Rohner N."/>
            <person name="Searle S.M."/>
            <person name="Stahl B.A."/>
            <person name="Tabin C."/>
            <person name="Volff J.N."/>
            <person name="Yoshizawa M."/>
            <person name="Warren W.C."/>
        </authorList>
    </citation>
    <scope>NUCLEOTIDE SEQUENCE [LARGE SCALE GENOMIC DNA]</scope>
    <source>
        <strain evidence="12">female</strain>
    </source>
</reference>
<evidence type="ECO:0000313" key="12">
    <source>
        <dbReference type="Proteomes" id="UP000018467"/>
    </source>
</evidence>
<keyword evidence="8 10" id="KW-0472">Membrane</keyword>
<dbReference type="HOGENOM" id="CLU_076787_1_0_1"/>
<evidence type="ECO:0000256" key="7">
    <source>
        <dbReference type="ARBA" id="ARBA00022989"/>
    </source>
</evidence>
<keyword evidence="6 10" id="KW-0256">Endoplasmic reticulum</keyword>